<dbReference type="SUPFAM" id="SSF47598">
    <property type="entry name" value="Ribbon-helix-helix"/>
    <property type="match status" value="1"/>
</dbReference>
<dbReference type="RefSeq" id="WP_342449364.1">
    <property type="nucleotide sequence ID" value="NZ_LJAM02000162.1"/>
</dbReference>
<accession>A0A328TU54</accession>
<protein>
    <submittedName>
        <fullName evidence="1">HicB family protein</fullName>
    </submittedName>
</protein>
<dbReference type="AlphaFoldDB" id="A0A328TU54"/>
<dbReference type="GO" id="GO:0043565">
    <property type="term" value="F:sequence-specific DNA binding"/>
    <property type="evidence" value="ECO:0007669"/>
    <property type="project" value="UniProtKB-ARBA"/>
</dbReference>
<comment type="caution">
    <text evidence="1">The sequence shown here is derived from an EMBL/GenBank/DDBJ whole genome shotgun (WGS) entry which is preliminary data.</text>
</comment>
<proteinExistence type="predicted"/>
<dbReference type="InterPro" id="IPR013321">
    <property type="entry name" value="Arc_rbn_hlx_hlx"/>
</dbReference>
<dbReference type="Pfam" id="PF05534">
    <property type="entry name" value="HicB"/>
    <property type="match status" value="1"/>
</dbReference>
<dbReference type="EMBL" id="LJAM02000162">
    <property type="protein sequence ID" value="RAP71314.1"/>
    <property type="molecule type" value="Genomic_DNA"/>
</dbReference>
<evidence type="ECO:0000313" key="2">
    <source>
        <dbReference type="Proteomes" id="UP000244334"/>
    </source>
</evidence>
<dbReference type="GO" id="GO:0006355">
    <property type="term" value="P:regulation of DNA-templated transcription"/>
    <property type="evidence" value="ECO:0007669"/>
    <property type="project" value="InterPro"/>
</dbReference>
<sequence length="70" mass="7851">MRTFTLRYPESFGEQLVLAAAEHQLSLNSYIVAALSKKMKKAWSENRVGHAGPLRLSVAVIAFLRVGHFH</sequence>
<keyword evidence="2" id="KW-1185">Reference proteome</keyword>
<organism evidence="1 2">
    <name type="scientific">Candidatus Erwinia dacicola</name>
    <dbReference type="NCBI Taxonomy" id="252393"/>
    <lineage>
        <taxon>Bacteria</taxon>
        <taxon>Pseudomonadati</taxon>
        <taxon>Pseudomonadota</taxon>
        <taxon>Gammaproteobacteria</taxon>
        <taxon>Enterobacterales</taxon>
        <taxon>Erwiniaceae</taxon>
        <taxon>Erwinia</taxon>
    </lineage>
</organism>
<gene>
    <name evidence="1" type="ORF">ACZ87_01876</name>
</gene>
<name>A0A328TU54_9GAMM</name>
<reference evidence="1" key="1">
    <citation type="submission" date="2018-04" db="EMBL/GenBank/DDBJ databases">
        <title>Genomes of the Obligate Erwinia dacicola and Facultative Enterobacter sp. OLF Endosymbionts of the Olive Fruit fly, Bactrocera oleae.</title>
        <authorList>
            <person name="Estes A.M."/>
            <person name="Hearn D.J."/>
            <person name="Agarwal S."/>
            <person name="Pierson E.A."/>
            <person name="Dunning-Hotopp J.C."/>
        </authorList>
    </citation>
    <scope>NUCLEOTIDE SEQUENCE [LARGE SCALE GENOMIC DNA]</scope>
    <source>
        <strain evidence="1">Oroville</strain>
    </source>
</reference>
<evidence type="ECO:0000313" key="1">
    <source>
        <dbReference type="EMBL" id="RAP71314.1"/>
    </source>
</evidence>
<dbReference type="Gene3D" id="1.10.1220.10">
    <property type="entry name" value="Met repressor-like"/>
    <property type="match status" value="1"/>
</dbReference>
<dbReference type="InterPro" id="IPR010985">
    <property type="entry name" value="Ribbon_hlx_hlx"/>
</dbReference>
<dbReference type="Proteomes" id="UP000244334">
    <property type="component" value="Unassembled WGS sequence"/>
</dbReference>
<dbReference type="InterPro" id="IPR008651">
    <property type="entry name" value="Uncharacterised_HicB"/>
</dbReference>